<dbReference type="GO" id="GO:0008270">
    <property type="term" value="F:zinc ion binding"/>
    <property type="evidence" value="ECO:0007669"/>
    <property type="project" value="UniProtKB-KW"/>
</dbReference>
<dbReference type="EMBL" id="JAFNEN010000106">
    <property type="protein sequence ID" value="KAG8194193.1"/>
    <property type="molecule type" value="Genomic_DNA"/>
</dbReference>
<dbReference type="PANTHER" id="PTHR46253">
    <property type="entry name" value="TGF-BETA-ACTIVATED KINASE 1 AND MAP3K7-BINDING PROTEIN TAB"/>
    <property type="match status" value="1"/>
</dbReference>
<feature type="domain" description="RanBP2-type" evidence="6">
    <location>
        <begin position="329"/>
        <end position="358"/>
    </location>
</feature>
<name>A0AAV6VEY0_9ARAC</name>
<protein>
    <recommendedName>
        <fullName evidence="6">RanBP2-type domain-containing protein</fullName>
    </recommendedName>
</protein>
<keyword evidence="3" id="KW-0862">Zinc</keyword>
<reference evidence="7 8" key="1">
    <citation type="journal article" date="2022" name="Nat. Ecol. Evol.">
        <title>A masculinizing supergene underlies an exaggerated male reproductive morph in a spider.</title>
        <authorList>
            <person name="Hendrickx F."/>
            <person name="De Corte Z."/>
            <person name="Sonet G."/>
            <person name="Van Belleghem S.M."/>
            <person name="Kostlbacher S."/>
            <person name="Vangestel C."/>
        </authorList>
    </citation>
    <scope>NUCLEOTIDE SEQUENCE [LARGE SCALE GENOMIC DNA]</scope>
    <source>
        <strain evidence="7">W744_W776</strain>
    </source>
</reference>
<evidence type="ECO:0000313" key="7">
    <source>
        <dbReference type="EMBL" id="KAG8194193.1"/>
    </source>
</evidence>
<keyword evidence="1" id="KW-0479">Metal-binding</keyword>
<keyword evidence="2 4" id="KW-0863">Zinc-finger</keyword>
<evidence type="ECO:0000256" key="2">
    <source>
        <dbReference type="ARBA" id="ARBA00022771"/>
    </source>
</evidence>
<dbReference type="InterPro" id="IPR001876">
    <property type="entry name" value="Znf_RanBP2"/>
</dbReference>
<proteinExistence type="predicted"/>
<accession>A0AAV6VEY0</accession>
<dbReference type="PROSITE" id="PS50199">
    <property type="entry name" value="ZF_RANBP2_2"/>
    <property type="match status" value="1"/>
</dbReference>
<feature type="coiled-coil region" evidence="5">
    <location>
        <begin position="251"/>
        <end position="278"/>
    </location>
</feature>
<keyword evidence="5" id="KW-0175">Coiled coil</keyword>
<evidence type="ECO:0000313" key="8">
    <source>
        <dbReference type="Proteomes" id="UP000827092"/>
    </source>
</evidence>
<sequence>MATGNINCPLLGRNPELSPSYNFNSSPPPLVQNIGSGIINMQPKSSNDKSFSQELTIDVFDNQSIPNGLLNNNPNVDLLSEPLNNNLGINQNVLKWNNENLSNPYVQMNMRDSAIPEEQLSINIDTDEGGMHSWIPNLTNSLSSDFFLPQPDMEVVDGNRSKQFHPPDLFLWDSQLEENPFASINDSQQVTRNSHMEAVGSYPRIDVQNHLQSQRTQLNCLKYEIINAKRRLHESQATVAKLACELEEKLLFQNSKDMQRLRDENAELRLECQCLCMEVDFYLKGKAPLGEVNETFYRKDVGVTKPGNESVQPQIGMKQEHYNSEEQEEANKWECPKCTFANHPAINSCEMCHMTRVRRKTTPPSSETCYCHPKEQNFS</sequence>
<dbReference type="SMART" id="SM00547">
    <property type="entry name" value="ZnF_RBZ"/>
    <property type="match status" value="1"/>
</dbReference>
<evidence type="ECO:0000256" key="4">
    <source>
        <dbReference type="PROSITE-ProRule" id="PRU00322"/>
    </source>
</evidence>
<evidence type="ECO:0000256" key="1">
    <source>
        <dbReference type="ARBA" id="ARBA00022723"/>
    </source>
</evidence>
<organism evidence="7 8">
    <name type="scientific">Oedothorax gibbosus</name>
    <dbReference type="NCBI Taxonomy" id="931172"/>
    <lineage>
        <taxon>Eukaryota</taxon>
        <taxon>Metazoa</taxon>
        <taxon>Ecdysozoa</taxon>
        <taxon>Arthropoda</taxon>
        <taxon>Chelicerata</taxon>
        <taxon>Arachnida</taxon>
        <taxon>Araneae</taxon>
        <taxon>Araneomorphae</taxon>
        <taxon>Entelegynae</taxon>
        <taxon>Araneoidea</taxon>
        <taxon>Linyphiidae</taxon>
        <taxon>Erigoninae</taxon>
        <taxon>Oedothorax</taxon>
    </lineage>
</organism>
<dbReference type="Gene3D" id="2.30.30.380">
    <property type="entry name" value="Zn-finger domain of Sec23/24"/>
    <property type="match status" value="1"/>
</dbReference>
<dbReference type="SUPFAM" id="SSF90209">
    <property type="entry name" value="Ran binding protein zinc finger-like"/>
    <property type="match status" value="1"/>
</dbReference>
<comment type="caution">
    <text evidence="7">The sequence shown here is derived from an EMBL/GenBank/DDBJ whole genome shotgun (WGS) entry which is preliminary data.</text>
</comment>
<keyword evidence="8" id="KW-1185">Reference proteome</keyword>
<evidence type="ECO:0000256" key="5">
    <source>
        <dbReference type="SAM" id="Coils"/>
    </source>
</evidence>
<dbReference type="InterPro" id="IPR036443">
    <property type="entry name" value="Znf_RanBP2_sf"/>
</dbReference>
<dbReference type="PANTHER" id="PTHR46253:SF1">
    <property type="entry name" value="TAB2"/>
    <property type="match status" value="1"/>
</dbReference>
<dbReference type="PROSITE" id="PS01358">
    <property type="entry name" value="ZF_RANBP2_1"/>
    <property type="match status" value="1"/>
</dbReference>
<dbReference type="AlphaFoldDB" id="A0AAV6VEY0"/>
<gene>
    <name evidence="7" type="ORF">JTE90_024531</name>
</gene>
<dbReference type="Proteomes" id="UP000827092">
    <property type="component" value="Unassembled WGS sequence"/>
</dbReference>
<evidence type="ECO:0000256" key="3">
    <source>
        <dbReference type="ARBA" id="ARBA00022833"/>
    </source>
</evidence>
<evidence type="ECO:0000259" key="6">
    <source>
        <dbReference type="PROSITE" id="PS50199"/>
    </source>
</evidence>